<dbReference type="Proteomes" id="UP000217311">
    <property type="component" value="Chromosome"/>
</dbReference>
<dbReference type="Pfam" id="PF25183">
    <property type="entry name" value="OMP_b-brl_4"/>
    <property type="match status" value="1"/>
</dbReference>
<protein>
    <submittedName>
        <fullName evidence="7">TonB-dependent receptor</fullName>
    </submittedName>
</protein>
<comment type="subcellular location">
    <subcellularLocation>
        <location evidence="1">Cell outer membrane</location>
    </subcellularLocation>
</comment>
<reference evidence="8" key="1">
    <citation type="submission" date="2017-09" db="EMBL/GenBank/DDBJ databases">
        <title>Genome evolution observed in wild isolates of Caulobacter crescentus.</title>
        <authorList>
            <person name="Ely B."/>
            <person name="Wilson K."/>
            <person name="Scott D."/>
        </authorList>
    </citation>
    <scope>NUCLEOTIDE SEQUENCE [LARGE SCALE GENOMIC DNA]</scope>
    <source>
        <strain evidence="8">CB13b1a</strain>
    </source>
</reference>
<keyword evidence="5" id="KW-0732">Signal</keyword>
<keyword evidence="7" id="KW-0675">Receptor</keyword>
<dbReference type="PROSITE" id="PS00018">
    <property type="entry name" value="EF_HAND_1"/>
    <property type="match status" value="1"/>
</dbReference>
<evidence type="ECO:0000256" key="3">
    <source>
        <dbReference type="ARBA" id="ARBA00023237"/>
    </source>
</evidence>
<gene>
    <name evidence="7" type="ORF">CA606_10880</name>
</gene>
<dbReference type="InterPro" id="IPR036942">
    <property type="entry name" value="Beta-barrel_TonB_sf"/>
</dbReference>
<feature type="domain" description="TonB-dependent transporter Oar-like beta-barrel" evidence="6">
    <location>
        <begin position="257"/>
        <end position="320"/>
    </location>
</feature>
<evidence type="ECO:0000259" key="6">
    <source>
        <dbReference type="Pfam" id="PF25183"/>
    </source>
</evidence>
<feature type="signal peptide" evidence="5">
    <location>
        <begin position="1"/>
        <end position="36"/>
    </location>
</feature>
<organism evidence="7 8">
    <name type="scientific">Caulobacter vibrioides</name>
    <name type="common">Caulobacter crescentus</name>
    <dbReference type="NCBI Taxonomy" id="155892"/>
    <lineage>
        <taxon>Bacteria</taxon>
        <taxon>Pseudomonadati</taxon>
        <taxon>Pseudomonadota</taxon>
        <taxon>Alphaproteobacteria</taxon>
        <taxon>Caulobacterales</taxon>
        <taxon>Caulobacteraceae</taxon>
        <taxon>Caulobacter</taxon>
    </lineage>
</organism>
<dbReference type="SUPFAM" id="SSF49464">
    <property type="entry name" value="Carboxypeptidase regulatory domain-like"/>
    <property type="match status" value="1"/>
</dbReference>
<evidence type="ECO:0000256" key="2">
    <source>
        <dbReference type="ARBA" id="ARBA00023136"/>
    </source>
</evidence>
<dbReference type="InterPro" id="IPR037066">
    <property type="entry name" value="Plug_dom_sf"/>
</dbReference>
<keyword evidence="2" id="KW-0472">Membrane</keyword>
<evidence type="ECO:0000313" key="7">
    <source>
        <dbReference type="EMBL" id="ATC32800.1"/>
    </source>
</evidence>
<evidence type="ECO:0000313" key="8">
    <source>
        <dbReference type="Proteomes" id="UP000217311"/>
    </source>
</evidence>
<name>A0A290MWP3_CAUVI</name>
<dbReference type="RefSeq" id="WP_096052205.1">
    <property type="nucleotide sequence ID" value="NZ_CP023315.3"/>
</dbReference>
<accession>A0A290MWP3</accession>
<dbReference type="GO" id="GO:0009279">
    <property type="term" value="C:cell outer membrane"/>
    <property type="evidence" value="ECO:0007669"/>
    <property type="project" value="UniProtKB-SubCell"/>
</dbReference>
<dbReference type="InterPro" id="IPR018247">
    <property type="entry name" value="EF_Hand_1_Ca_BS"/>
</dbReference>
<dbReference type="Gene3D" id="2.40.170.20">
    <property type="entry name" value="TonB-dependent receptor, beta-barrel domain"/>
    <property type="match status" value="1"/>
</dbReference>
<dbReference type="SUPFAM" id="SSF56935">
    <property type="entry name" value="Porins"/>
    <property type="match status" value="1"/>
</dbReference>
<dbReference type="InterPro" id="IPR057601">
    <property type="entry name" value="Oar-like_b-barrel"/>
</dbReference>
<feature type="chain" id="PRO_5012741864" evidence="5">
    <location>
        <begin position="37"/>
        <end position="1009"/>
    </location>
</feature>
<dbReference type="InterPro" id="IPR008969">
    <property type="entry name" value="CarboxyPept-like_regulatory"/>
</dbReference>
<evidence type="ECO:0000256" key="4">
    <source>
        <dbReference type="SAM" id="MobiDB-lite"/>
    </source>
</evidence>
<dbReference type="Gene3D" id="2.60.40.1120">
    <property type="entry name" value="Carboxypeptidase-like, regulatory domain"/>
    <property type="match status" value="1"/>
</dbReference>
<proteinExistence type="predicted"/>
<dbReference type="Pfam" id="PF13620">
    <property type="entry name" value="CarboxypepD_reg"/>
    <property type="match status" value="1"/>
</dbReference>
<dbReference type="Gene3D" id="2.170.130.10">
    <property type="entry name" value="TonB-dependent receptor, plug domain"/>
    <property type="match status" value="1"/>
</dbReference>
<evidence type="ECO:0000256" key="1">
    <source>
        <dbReference type="ARBA" id="ARBA00004442"/>
    </source>
</evidence>
<feature type="region of interest" description="Disordered" evidence="4">
    <location>
        <begin position="434"/>
        <end position="453"/>
    </location>
</feature>
<keyword evidence="3" id="KW-0998">Cell outer membrane</keyword>
<evidence type="ECO:0000256" key="5">
    <source>
        <dbReference type="SAM" id="SignalP"/>
    </source>
</evidence>
<dbReference type="AlphaFoldDB" id="A0A290MWP3"/>
<sequence>MNSTKSSARARLLSKGASRLALGVALSVVVAGAAFAQSQGALRMTITGSSGQPVAGATVVVKSPSSLVTRTGTTDAEGKVRVSGLDPATNYTVSIVSSGYKDFNASNVAVTSGKDLSVGYALASDENAVEQIVVTGRSLAAVDVTSATVGTTLTLDVVESLPTGRNYQSYLQLVPGVKPSSGGNPSSRSGVNYRDVGGAIGASTDNVYYLDGVNVTDPLTGTFGSNINSEIIQEQQVTVGGLPAESAGGSGLVSRVVTKSGSNEWHGSINYYLQNDKLVAKDKHSTSGGFKTYDTAFTLGGPIIKDKLWVFGSYQKKHRSDEVLDPVTGAVRRNVTRDDKYAFFKTTWQITDNDRLTGTFFNDPGELSGSRDSSVLNNRDSATKQGGDNYKIDYSRTWGDLLINAYYYNHKAELTTLAADQSVANTVNFRGPGSTQAQRQLGGAGANSETHRNSEEWGANLEYYLDTNYGSHTFKGGYSMTDNIYKRNATVPGNATYTSIAAAFAGRSFLDYTTASSGWTARPFASGDIPRIQAAMSASPNAAYFRGLLDTNADGTISAAEVNALTFSSTAGNPGSQVNAYRALRTVDAPYAIKSEGQTAYIQDTWTLNQLTVTAGLRAEKWTHFSSAGDKLFTFDWELAPRISVVYDVKGDGRSKVYAFYGRYYDPIRSDMANFAGNLTGPVTEEQIYIGNQWLTFRTRGGAVVPDSVFGPATKTPYTDEFMVGGSTTVGSSIGVSTSLTRRVTKDIFEDYDLAIYSDPSCTVATCAALAHASPGTPFYLPYSYFGFSSAPNANYVLGTLAGGKREYTGFELTVTKYKTSNWQGQMSYTRNWAKGNTNSDGNADFQGDWIAVDPRAPNMWGPQAGNIKHQFKAYGSYDFDFGLQASAVFNWNSGSLFTPAEPVSNRYFAPQDDAYLFGGVIDTYTKPGLVGSEKNPAYYTFDMRLRYQHEVPGLGGKVEFFLDAFNILNKQSATSVQKLVAGDGTYAFKQANGWVEPRRFYLGARYSF</sequence>
<dbReference type="EMBL" id="CP023315">
    <property type="protein sequence ID" value="ATC32800.1"/>
    <property type="molecule type" value="Genomic_DNA"/>
</dbReference>